<proteinExistence type="predicted"/>
<sequence length="149" mass="17351">MIEMKKIIFFTFLVIFLIVFQIANSSKSDEEIIQLKLLKFGYPSSGYIISNETVYYKDGSKSELTKPPKMYEIGGVEAYYLAKEYIEKEYGNSLESKGLMIRVEPKSIEESENYWKFKFYFGDNGSTGRFMGYITVNREKGYVDMEGLF</sequence>
<protein>
    <submittedName>
        <fullName evidence="1">Uncharacterized protein</fullName>
    </submittedName>
</protein>
<gene>
    <name evidence="1" type="ORF">MMJJ_05200</name>
</gene>
<name>A0A2L1C9B5_METMI</name>
<dbReference type="AlphaFoldDB" id="A0A2L1C9B5"/>
<organism evidence="1 2">
    <name type="scientific">Methanococcus maripaludis</name>
    <name type="common">Methanococcus deltae</name>
    <dbReference type="NCBI Taxonomy" id="39152"/>
    <lineage>
        <taxon>Archaea</taxon>
        <taxon>Methanobacteriati</taxon>
        <taxon>Methanobacteriota</taxon>
        <taxon>Methanomada group</taxon>
        <taxon>Methanococci</taxon>
        <taxon>Methanococcales</taxon>
        <taxon>Methanococcaceae</taxon>
        <taxon>Methanococcus</taxon>
    </lineage>
</organism>
<dbReference type="Proteomes" id="UP000239462">
    <property type="component" value="Chromosome"/>
</dbReference>
<evidence type="ECO:0000313" key="1">
    <source>
        <dbReference type="EMBL" id="AVB75937.1"/>
    </source>
</evidence>
<reference evidence="2" key="1">
    <citation type="journal article" date="2018" name="Genome Announc.">
        <title>Complete Genome Sequence of the Methanococcus maripaludis Type Strain JJ (DSM 2067), a Model for Selenoprotein Synthesis in Archaea.</title>
        <authorList>
            <person name="Poehlein A."/>
            <person name="Heym D."/>
            <person name="Quitzke V."/>
            <person name="Fersch J."/>
            <person name="Daniel R."/>
            <person name="Rother M."/>
        </authorList>
    </citation>
    <scope>NUCLEOTIDE SEQUENCE [LARGE SCALE GENOMIC DNA]</scope>
    <source>
        <strain evidence="2">DSM 2067</strain>
    </source>
</reference>
<evidence type="ECO:0000313" key="2">
    <source>
        <dbReference type="Proteomes" id="UP000239462"/>
    </source>
</evidence>
<dbReference type="EMBL" id="CP026606">
    <property type="protein sequence ID" value="AVB75937.1"/>
    <property type="molecule type" value="Genomic_DNA"/>
</dbReference>
<accession>A0A2L1C9B5</accession>
<dbReference type="KEGG" id="mmad:MMJJ_05200"/>